<evidence type="ECO:0000313" key="1">
    <source>
        <dbReference type="EMBL" id="ASN04054.1"/>
    </source>
</evidence>
<accession>A0A221M8T3</accession>
<protein>
    <submittedName>
        <fullName evidence="1">Uncharacterized protein</fullName>
    </submittedName>
</protein>
<organism evidence="1 2">
    <name type="scientific">Virgibacillus necropolis</name>
    <dbReference type="NCBI Taxonomy" id="163877"/>
    <lineage>
        <taxon>Bacteria</taxon>
        <taxon>Bacillati</taxon>
        <taxon>Bacillota</taxon>
        <taxon>Bacilli</taxon>
        <taxon>Bacillales</taxon>
        <taxon>Bacillaceae</taxon>
        <taxon>Virgibacillus</taxon>
    </lineage>
</organism>
<dbReference type="RefSeq" id="WP_089530624.1">
    <property type="nucleotide sequence ID" value="NZ_CP022437.1"/>
</dbReference>
<dbReference type="EMBL" id="CP022437">
    <property type="protein sequence ID" value="ASN04054.1"/>
    <property type="molecule type" value="Genomic_DNA"/>
</dbReference>
<dbReference type="KEGG" id="vne:CFK40_03075"/>
<proteinExistence type="predicted"/>
<keyword evidence="2" id="KW-1185">Reference proteome</keyword>
<name>A0A221M8T3_9BACI</name>
<dbReference type="Proteomes" id="UP000204391">
    <property type="component" value="Chromosome"/>
</dbReference>
<dbReference type="AlphaFoldDB" id="A0A221M8T3"/>
<gene>
    <name evidence="1" type="ORF">CFK40_03075</name>
</gene>
<dbReference type="OrthoDB" id="2970403at2"/>
<reference evidence="1 2" key="1">
    <citation type="journal article" date="2003" name="Int. J. Syst. Evol. Microbiol.">
        <title>Virgibacillus carmonensis sp. nov., Virgibacillus necropolis sp. nov. and Virgibacillus picturae sp. nov., three novel species isolated from deteriorated mural paintings, transfer of the species of the genus salibacillus to Virgibacillus, as Virgibacillus marismortui comb. nov. and Virgibacillus salexigens comb. nov., and emended description of the genus Virgibacillus.</title>
        <authorList>
            <person name="Heyrman J."/>
            <person name="Logan N.A."/>
            <person name="Busse H.J."/>
            <person name="Balcaen A."/>
            <person name="Lebbe L."/>
            <person name="Rodriguez-Diaz M."/>
            <person name="Swings J."/>
            <person name="De Vos P."/>
        </authorList>
    </citation>
    <scope>NUCLEOTIDE SEQUENCE [LARGE SCALE GENOMIC DNA]</scope>
    <source>
        <strain evidence="1 2">LMG 19488</strain>
    </source>
</reference>
<evidence type="ECO:0000313" key="2">
    <source>
        <dbReference type="Proteomes" id="UP000204391"/>
    </source>
</evidence>
<sequence>MELILAKDVSNTRLDQFLLNNQDVDKSLLTEKGYVVQIDEQIEGCFVLDAMENGVHWLKKLHVTKQAAHGLPVIIESILTIAKENQATCVYVHSHQPLVDILLESLQFRPQKDVKIVNIPENSNGHWWAYDVS</sequence>